<organism evidence="2 3">
    <name type="scientific">Populus alba x Populus x berolinensis</name>
    <dbReference type="NCBI Taxonomy" id="444605"/>
    <lineage>
        <taxon>Eukaryota</taxon>
        <taxon>Viridiplantae</taxon>
        <taxon>Streptophyta</taxon>
        <taxon>Embryophyta</taxon>
        <taxon>Tracheophyta</taxon>
        <taxon>Spermatophyta</taxon>
        <taxon>Magnoliopsida</taxon>
        <taxon>eudicotyledons</taxon>
        <taxon>Gunneridae</taxon>
        <taxon>Pentapetalae</taxon>
        <taxon>rosids</taxon>
        <taxon>fabids</taxon>
        <taxon>Malpighiales</taxon>
        <taxon>Salicaceae</taxon>
        <taxon>Saliceae</taxon>
        <taxon>Populus</taxon>
    </lineage>
</organism>
<accession>A0AAD6QPE1</accession>
<evidence type="ECO:0000313" key="2">
    <source>
        <dbReference type="EMBL" id="KAJ6994154.1"/>
    </source>
</evidence>
<reference evidence="2" key="1">
    <citation type="journal article" date="2023" name="Mol. Ecol. Resour.">
        <title>Chromosome-level genome assembly of a triploid poplar Populus alba 'Berolinensis'.</title>
        <authorList>
            <person name="Chen S."/>
            <person name="Yu Y."/>
            <person name="Wang X."/>
            <person name="Wang S."/>
            <person name="Zhang T."/>
            <person name="Zhou Y."/>
            <person name="He R."/>
            <person name="Meng N."/>
            <person name="Wang Y."/>
            <person name="Liu W."/>
            <person name="Liu Z."/>
            <person name="Liu J."/>
            <person name="Guo Q."/>
            <person name="Huang H."/>
            <person name="Sederoff R.R."/>
            <person name="Wang G."/>
            <person name="Qu G."/>
            <person name="Chen S."/>
        </authorList>
    </citation>
    <scope>NUCLEOTIDE SEQUENCE</scope>
    <source>
        <strain evidence="2">SC-2020</strain>
    </source>
</reference>
<keyword evidence="1" id="KW-1133">Transmembrane helix</keyword>
<dbReference type="Proteomes" id="UP001164929">
    <property type="component" value="Chromosome 6"/>
</dbReference>
<gene>
    <name evidence="2" type="ORF">NC653_017086</name>
</gene>
<proteinExistence type="predicted"/>
<dbReference type="EMBL" id="JAQIZT010000006">
    <property type="protein sequence ID" value="KAJ6994154.1"/>
    <property type="molecule type" value="Genomic_DNA"/>
</dbReference>
<evidence type="ECO:0000313" key="3">
    <source>
        <dbReference type="Proteomes" id="UP001164929"/>
    </source>
</evidence>
<feature type="transmembrane region" description="Helical" evidence="1">
    <location>
        <begin position="70"/>
        <end position="92"/>
    </location>
</feature>
<evidence type="ECO:0000256" key="1">
    <source>
        <dbReference type="SAM" id="Phobius"/>
    </source>
</evidence>
<evidence type="ECO:0008006" key="4">
    <source>
        <dbReference type="Google" id="ProtNLM"/>
    </source>
</evidence>
<protein>
    <recommendedName>
        <fullName evidence="4">Transmembrane protein</fullName>
    </recommendedName>
</protein>
<comment type="caution">
    <text evidence="2">The sequence shown here is derived from an EMBL/GenBank/DDBJ whole genome shotgun (WGS) entry which is preliminary data.</text>
</comment>
<name>A0AAD6QPE1_9ROSI</name>
<sequence length="109" mass="12189">MQEKVKGSCVLLRTEEKKARDKYIGQGGTGGLCVLEGEKREEKLVIDFCFVLGRNTLPSLSFGPSPSLSYFVQLFGITIFHSLSVSPILVLIQRHRISLFLLFCHLGFV</sequence>
<keyword evidence="3" id="KW-1185">Reference proteome</keyword>
<keyword evidence="1" id="KW-0812">Transmembrane</keyword>
<dbReference type="AlphaFoldDB" id="A0AAD6QPE1"/>
<keyword evidence="1" id="KW-0472">Membrane</keyword>